<dbReference type="RefSeq" id="WP_165013854.1">
    <property type="nucleotide sequence ID" value="NZ_JAALDL010000008.1"/>
</dbReference>
<accession>A0A6M1RDL5</accession>
<dbReference type="Proteomes" id="UP000473008">
    <property type="component" value="Unassembled WGS sequence"/>
</dbReference>
<comment type="caution">
    <text evidence="2">The sequence shown here is derived from an EMBL/GenBank/DDBJ whole genome shotgun (WGS) entry which is preliminary data.</text>
</comment>
<dbReference type="InterPro" id="IPR038081">
    <property type="entry name" value="CalX-like_sf"/>
</dbReference>
<sequence>MKKHTLATFILATCASSGAFAQCYGNVYAMNAGRGHVGFLIDLQEDKKLTGAYDGSRALKESRTLFSSSAMAYDAVNNRIYYVSAPRPEAYHVQGLEDDTNSGEFPSLDFHASKLKKNQLAYYDPDTGTHTIVGDAPDVFRMAFDPTTNTLYASDNSDIFTINTSDASTTKIGEFPSGIRSGGYSSWGDFVFYQGKLLLVTNTRTFTINTSTGETELESFHFVNFVTAATLDQNGQMLVAAKNQNVTGNINSTWLWRLNPDTGEKVSVGLFPNRISALTTNTQEAYKCYDGTVFPSETVIEVTGVSGDTVTEGQNATFTVNFDKELKASKEVTLALRDGTAIAGTDYQTGVTVRFGEESTTATLTSTGVKVDIPPGVSSISVIVPTIDDDDDEEAKTFSLDAWIKDDQSDKASGTVTINDNDEPLGACSSGVTLQMSAGGDGAWSYFGVDCNKSDVYFNAAGLYHPSARHTRLRWTTDYGSFSTTSYDRYSGGIRGYVGVTEVKTLKTLSISGSSTIKPACQHGDVRGTPLSYVYNGTITIKEDGTQQCFLQLNYDFCDGADNRVKKVATSYSCN</sequence>
<name>A0A6M1RDL5_9GAMM</name>
<proteinExistence type="predicted"/>
<evidence type="ECO:0000256" key="1">
    <source>
        <dbReference type="SAM" id="SignalP"/>
    </source>
</evidence>
<dbReference type="AlphaFoldDB" id="A0A6M1RDL5"/>
<organism evidence="2 3">
    <name type="scientific">Grimontia sedimenti</name>
    <dbReference type="NCBI Taxonomy" id="2711294"/>
    <lineage>
        <taxon>Bacteria</taxon>
        <taxon>Pseudomonadati</taxon>
        <taxon>Pseudomonadota</taxon>
        <taxon>Gammaproteobacteria</taxon>
        <taxon>Vibrionales</taxon>
        <taxon>Vibrionaceae</taxon>
        <taxon>Grimontia</taxon>
    </lineage>
</organism>
<reference evidence="2 3" key="1">
    <citation type="submission" date="2020-02" db="EMBL/GenBank/DDBJ databases">
        <title>The draft genome of Grimontia sedimenta sp. nov., isolated from benthic sediments near coral reefs south of Kuwait.</title>
        <authorList>
            <person name="Mahmoud H.M."/>
            <person name="Jose L."/>
            <person name="Eapen S."/>
        </authorList>
    </citation>
    <scope>NUCLEOTIDE SEQUENCE [LARGE SCALE GENOMIC DNA]</scope>
    <source>
        <strain evidence="2 3">S25</strain>
    </source>
</reference>
<dbReference type="Gene3D" id="2.60.40.2030">
    <property type="match status" value="1"/>
</dbReference>
<feature type="chain" id="PRO_5026775547" description="Calx-beta domain-containing protein" evidence="1">
    <location>
        <begin position="22"/>
        <end position="575"/>
    </location>
</feature>
<keyword evidence="3" id="KW-1185">Reference proteome</keyword>
<dbReference type="SUPFAM" id="SSF63825">
    <property type="entry name" value="YWTD domain"/>
    <property type="match status" value="1"/>
</dbReference>
<gene>
    <name evidence="2" type="ORF">G5S52_12145</name>
</gene>
<keyword evidence="1" id="KW-0732">Signal</keyword>
<dbReference type="SUPFAM" id="SSF141072">
    <property type="entry name" value="CalX-like"/>
    <property type="match status" value="1"/>
</dbReference>
<feature type="signal peptide" evidence="1">
    <location>
        <begin position="1"/>
        <end position="21"/>
    </location>
</feature>
<evidence type="ECO:0000313" key="2">
    <source>
        <dbReference type="EMBL" id="NGN98370.1"/>
    </source>
</evidence>
<protein>
    <recommendedName>
        <fullName evidence="4">Calx-beta domain-containing protein</fullName>
    </recommendedName>
</protein>
<evidence type="ECO:0000313" key="3">
    <source>
        <dbReference type="Proteomes" id="UP000473008"/>
    </source>
</evidence>
<evidence type="ECO:0008006" key="4">
    <source>
        <dbReference type="Google" id="ProtNLM"/>
    </source>
</evidence>
<dbReference type="EMBL" id="JAALDL010000008">
    <property type="protein sequence ID" value="NGN98370.1"/>
    <property type="molecule type" value="Genomic_DNA"/>
</dbReference>